<dbReference type="Gene3D" id="1.10.357.10">
    <property type="entry name" value="Tetracycline Repressor, domain 2"/>
    <property type="match status" value="1"/>
</dbReference>
<dbReference type="EMBL" id="BOPG01000077">
    <property type="protein sequence ID" value="GIJ62398.1"/>
    <property type="molecule type" value="Genomic_DNA"/>
</dbReference>
<dbReference type="Pfam" id="PF00440">
    <property type="entry name" value="TetR_N"/>
    <property type="match status" value="1"/>
</dbReference>
<evidence type="ECO:0000313" key="5">
    <source>
        <dbReference type="Proteomes" id="UP000612585"/>
    </source>
</evidence>
<accession>A0A8J4E5S3</accession>
<dbReference type="PANTHER" id="PTHR30055">
    <property type="entry name" value="HTH-TYPE TRANSCRIPTIONAL REGULATOR RUTR"/>
    <property type="match status" value="1"/>
</dbReference>
<dbReference type="SUPFAM" id="SSF46689">
    <property type="entry name" value="Homeodomain-like"/>
    <property type="match status" value="1"/>
</dbReference>
<evidence type="ECO:0000313" key="4">
    <source>
        <dbReference type="EMBL" id="GIJ62398.1"/>
    </source>
</evidence>
<dbReference type="Gene3D" id="1.10.10.60">
    <property type="entry name" value="Homeodomain-like"/>
    <property type="match status" value="1"/>
</dbReference>
<reference evidence="4" key="1">
    <citation type="submission" date="2021-01" db="EMBL/GenBank/DDBJ databases">
        <title>Whole genome shotgun sequence of Virgisporangium aurantiacum NBRC 16421.</title>
        <authorList>
            <person name="Komaki H."/>
            <person name="Tamura T."/>
        </authorList>
    </citation>
    <scope>NUCLEOTIDE SEQUENCE</scope>
    <source>
        <strain evidence="4">NBRC 16421</strain>
    </source>
</reference>
<feature type="DNA-binding region" description="H-T-H motif" evidence="2">
    <location>
        <begin position="44"/>
        <end position="63"/>
    </location>
</feature>
<dbReference type="PANTHER" id="PTHR30055:SF184">
    <property type="entry name" value="HTH-TYPE TRANSCRIPTIONAL REGULATOR ETHR"/>
    <property type="match status" value="1"/>
</dbReference>
<dbReference type="InterPro" id="IPR050109">
    <property type="entry name" value="HTH-type_TetR-like_transc_reg"/>
</dbReference>
<dbReference type="AlphaFoldDB" id="A0A8J4E5S3"/>
<dbReference type="Proteomes" id="UP000612585">
    <property type="component" value="Unassembled WGS sequence"/>
</dbReference>
<dbReference type="GO" id="GO:0003700">
    <property type="term" value="F:DNA-binding transcription factor activity"/>
    <property type="evidence" value="ECO:0007669"/>
    <property type="project" value="TreeGrafter"/>
</dbReference>
<protein>
    <submittedName>
        <fullName evidence="4">TetR family transcriptional regulator</fullName>
    </submittedName>
</protein>
<dbReference type="InterPro" id="IPR001647">
    <property type="entry name" value="HTH_TetR"/>
</dbReference>
<dbReference type="RefSeq" id="WP_204008014.1">
    <property type="nucleotide sequence ID" value="NZ_BOPG01000077.1"/>
</dbReference>
<evidence type="ECO:0000259" key="3">
    <source>
        <dbReference type="PROSITE" id="PS50977"/>
    </source>
</evidence>
<name>A0A8J4E5S3_9ACTN</name>
<comment type="caution">
    <text evidence="4">The sequence shown here is derived from an EMBL/GenBank/DDBJ whole genome shotgun (WGS) entry which is preliminary data.</text>
</comment>
<keyword evidence="1 2" id="KW-0238">DNA-binding</keyword>
<organism evidence="4 5">
    <name type="scientific">Virgisporangium aurantiacum</name>
    <dbReference type="NCBI Taxonomy" id="175570"/>
    <lineage>
        <taxon>Bacteria</taxon>
        <taxon>Bacillati</taxon>
        <taxon>Actinomycetota</taxon>
        <taxon>Actinomycetes</taxon>
        <taxon>Micromonosporales</taxon>
        <taxon>Micromonosporaceae</taxon>
        <taxon>Virgisporangium</taxon>
    </lineage>
</organism>
<evidence type="ECO:0000256" key="2">
    <source>
        <dbReference type="PROSITE-ProRule" id="PRU00335"/>
    </source>
</evidence>
<dbReference type="GO" id="GO:0000976">
    <property type="term" value="F:transcription cis-regulatory region binding"/>
    <property type="evidence" value="ECO:0007669"/>
    <property type="project" value="TreeGrafter"/>
</dbReference>
<evidence type="ECO:0000256" key="1">
    <source>
        <dbReference type="ARBA" id="ARBA00023125"/>
    </source>
</evidence>
<sequence length="226" mass="25365">MAGPVKPRRRYESPRRRQQALQTRGAILDAAQDLFTDRGYTATAMPAIADRAGVALKTVYLAFGTKAGVLHALWDVRLGGDEQPIPVVDRPWYRQLLQADDPHALLRTAAHQSRQTKDRAGDVMRVVRHAALTDPAIADLWQRIETEFRTVLQGFAQRLDELAALAPRIDVTTATDILWMLNHPDTWYLLVHRCGWTAGRYEQWIGDTLVAQLLGNPDPTTQQTPA</sequence>
<dbReference type="PROSITE" id="PS50977">
    <property type="entry name" value="HTH_TETR_2"/>
    <property type="match status" value="1"/>
</dbReference>
<gene>
    <name evidence="4" type="ORF">Vau01_099140</name>
</gene>
<proteinExistence type="predicted"/>
<dbReference type="InterPro" id="IPR009057">
    <property type="entry name" value="Homeodomain-like_sf"/>
</dbReference>
<feature type="domain" description="HTH tetR-type" evidence="3">
    <location>
        <begin position="21"/>
        <end position="81"/>
    </location>
</feature>
<dbReference type="PRINTS" id="PR00455">
    <property type="entry name" value="HTHTETR"/>
</dbReference>
<keyword evidence="5" id="KW-1185">Reference proteome</keyword>